<feature type="domain" description="DUF5655" evidence="2">
    <location>
        <begin position="28"/>
        <end position="134"/>
    </location>
</feature>
<gene>
    <name evidence="3" type="ORF">BDK89_0311</name>
</gene>
<evidence type="ECO:0000259" key="2">
    <source>
        <dbReference type="Pfam" id="PF18899"/>
    </source>
</evidence>
<organism evidence="3 4">
    <name type="scientific">Ilumatobacter fluminis</name>
    <dbReference type="NCBI Taxonomy" id="467091"/>
    <lineage>
        <taxon>Bacteria</taxon>
        <taxon>Bacillati</taxon>
        <taxon>Actinomycetota</taxon>
        <taxon>Acidimicrobiia</taxon>
        <taxon>Acidimicrobiales</taxon>
        <taxon>Ilumatobacteraceae</taxon>
        <taxon>Ilumatobacter</taxon>
    </lineage>
</organism>
<dbReference type="Pfam" id="PF18899">
    <property type="entry name" value="DUF5655"/>
    <property type="match status" value="1"/>
</dbReference>
<dbReference type="EMBL" id="SOAU01000001">
    <property type="protein sequence ID" value="TDT14755.1"/>
    <property type="molecule type" value="Genomic_DNA"/>
</dbReference>
<evidence type="ECO:0000256" key="1">
    <source>
        <dbReference type="SAM" id="MobiDB-lite"/>
    </source>
</evidence>
<feature type="compositionally biased region" description="Acidic residues" evidence="1">
    <location>
        <begin position="155"/>
        <end position="165"/>
    </location>
</feature>
<proteinExistence type="predicted"/>
<keyword evidence="4" id="KW-1185">Reference proteome</keyword>
<protein>
    <recommendedName>
        <fullName evidence="2">DUF5655 domain-containing protein</fullName>
    </recommendedName>
</protein>
<feature type="region of interest" description="Disordered" evidence="1">
    <location>
        <begin position="140"/>
        <end position="165"/>
    </location>
</feature>
<accession>A0A4R7HVB1</accession>
<comment type="caution">
    <text evidence="3">The sequence shown here is derived from an EMBL/GenBank/DDBJ whole genome shotgun (WGS) entry which is preliminary data.</text>
</comment>
<dbReference type="InterPro" id="IPR043714">
    <property type="entry name" value="DUF5655"/>
</dbReference>
<dbReference type="RefSeq" id="WP_133867274.1">
    <property type="nucleotide sequence ID" value="NZ_SOAU01000001.1"/>
</dbReference>
<name>A0A4R7HVB1_9ACTN</name>
<dbReference type="AlphaFoldDB" id="A0A4R7HVB1"/>
<sequence>MATWECPDCGRTFGTAGRSHMCNPGLSVEEYLVDAHPVTAPIHERVLAHVSALDGELIVDPVRAGIMYKHDSMFAMLTSKRKWAALTVQLPRRLTSDRVSLKINDYGGVFSHTFSLHDPDEIDDEMRAWLTEAFFRKHGGPPGDTAANASWDPMVPDDIDLGPLG</sequence>
<evidence type="ECO:0000313" key="3">
    <source>
        <dbReference type="EMBL" id="TDT14755.1"/>
    </source>
</evidence>
<reference evidence="3 4" key="1">
    <citation type="submission" date="2019-03" db="EMBL/GenBank/DDBJ databases">
        <title>Sequencing the genomes of 1000 actinobacteria strains.</title>
        <authorList>
            <person name="Klenk H.-P."/>
        </authorList>
    </citation>
    <scope>NUCLEOTIDE SEQUENCE [LARGE SCALE GENOMIC DNA]</scope>
    <source>
        <strain evidence="3 4">DSM 18936</strain>
    </source>
</reference>
<dbReference type="Proteomes" id="UP000294558">
    <property type="component" value="Unassembled WGS sequence"/>
</dbReference>
<evidence type="ECO:0000313" key="4">
    <source>
        <dbReference type="Proteomes" id="UP000294558"/>
    </source>
</evidence>
<dbReference type="OrthoDB" id="5768818at2"/>